<gene>
    <name evidence="1" type="ORF">Tci_599090</name>
</gene>
<evidence type="ECO:0000313" key="1">
    <source>
        <dbReference type="EMBL" id="GFA27118.1"/>
    </source>
</evidence>
<dbReference type="AlphaFoldDB" id="A0A699JCZ2"/>
<dbReference type="EMBL" id="BKCJ010395946">
    <property type="protein sequence ID" value="GFA27118.1"/>
    <property type="molecule type" value="Genomic_DNA"/>
</dbReference>
<reference evidence="1" key="1">
    <citation type="journal article" date="2019" name="Sci. Rep.">
        <title>Draft genome of Tanacetum cinerariifolium, the natural source of mosquito coil.</title>
        <authorList>
            <person name="Yamashiro T."/>
            <person name="Shiraishi A."/>
            <person name="Satake H."/>
            <person name="Nakayama K."/>
        </authorList>
    </citation>
    <scope>NUCLEOTIDE SEQUENCE</scope>
</reference>
<name>A0A699JCZ2_TANCI</name>
<sequence>MLEEGYGYREVVKGWKGGVWCRPMVRDASDASADMVDHAVDMAFWHNRGSNYVCIQWRSVVVMVVNDGDQWWWWLTAEISGTVEMSGGDGG</sequence>
<accession>A0A699JCZ2</accession>
<organism evidence="1">
    <name type="scientific">Tanacetum cinerariifolium</name>
    <name type="common">Dalmatian daisy</name>
    <name type="synonym">Chrysanthemum cinerariifolium</name>
    <dbReference type="NCBI Taxonomy" id="118510"/>
    <lineage>
        <taxon>Eukaryota</taxon>
        <taxon>Viridiplantae</taxon>
        <taxon>Streptophyta</taxon>
        <taxon>Embryophyta</taxon>
        <taxon>Tracheophyta</taxon>
        <taxon>Spermatophyta</taxon>
        <taxon>Magnoliopsida</taxon>
        <taxon>eudicotyledons</taxon>
        <taxon>Gunneridae</taxon>
        <taxon>Pentapetalae</taxon>
        <taxon>asterids</taxon>
        <taxon>campanulids</taxon>
        <taxon>Asterales</taxon>
        <taxon>Asteraceae</taxon>
        <taxon>Asteroideae</taxon>
        <taxon>Anthemideae</taxon>
        <taxon>Anthemidinae</taxon>
        <taxon>Tanacetum</taxon>
    </lineage>
</organism>
<protein>
    <submittedName>
        <fullName evidence="1">Patatin-like protein 6</fullName>
    </submittedName>
</protein>
<comment type="caution">
    <text evidence="1">The sequence shown here is derived from an EMBL/GenBank/DDBJ whole genome shotgun (WGS) entry which is preliminary data.</text>
</comment>
<proteinExistence type="predicted"/>